<name>A0ABP0Y7R4_9ROSI</name>
<evidence type="ECO:0000313" key="4">
    <source>
        <dbReference type="EMBL" id="CAK9316498.1"/>
    </source>
</evidence>
<dbReference type="PANTHER" id="PTHR31623:SF46">
    <property type="entry name" value="VINORINE SYNTHASE-LIKE"/>
    <property type="match status" value="1"/>
</dbReference>
<evidence type="ECO:0008006" key="6">
    <source>
        <dbReference type="Google" id="ProtNLM"/>
    </source>
</evidence>
<comment type="similarity">
    <text evidence="1">Belongs to the plant acyltransferase family.</text>
</comment>
<dbReference type="PANTHER" id="PTHR31623">
    <property type="entry name" value="F21J9.9"/>
    <property type="match status" value="1"/>
</dbReference>
<proteinExistence type="inferred from homology"/>
<evidence type="ECO:0000313" key="5">
    <source>
        <dbReference type="Proteomes" id="UP001642487"/>
    </source>
</evidence>
<organism evidence="4 5">
    <name type="scientific">Citrullus colocynthis</name>
    <name type="common">colocynth</name>
    <dbReference type="NCBI Taxonomy" id="252529"/>
    <lineage>
        <taxon>Eukaryota</taxon>
        <taxon>Viridiplantae</taxon>
        <taxon>Streptophyta</taxon>
        <taxon>Embryophyta</taxon>
        <taxon>Tracheophyta</taxon>
        <taxon>Spermatophyta</taxon>
        <taxon>Magnoliopsida</taxon>
        <taxon>eudicotyledons</taxon>
        <taxon>Gunneridae</taxon>
        <taxon>Pentapetalae</taxon>
        <taxon>rosids</taxon>
        <taxon>fabids</taxon>
        <taxon>Cucurbitales</taxon>
        <taxon>Cucurbitaceae</taxon>
        <taxon>Benincaseae</taxon>
        <taxon>Citrullus</taxon>
    </lineage>
</organism>
<keyword evidence="5" id="KW-1185">Reference proteome</keyword>
<evidence type="ECO:0000256" key="2">
    <source>
        <dbReference type="ARBA" id="ARBA00022679"/>
    </source>
</evidence>
<sequence length="437" mass="49715">MAVQIEVVSEETIKPSSPTPEHLRRYSLAFLDQVTVDVYNPMVYFYTAGSATPAEIADHLKKSLSDVLTHYYPLAGRVNYGEFFIDCNDDGVPFIETRVNCRLSDVINTPFPSELNKFLPFELDELDEISMGVQLNVFECGGVGVGICVSHKISDALSLFIVVNGWAAYCRGEKEALRAHLLSAELFPPTKTGLYNTRTSIFRQRVVRRYQIDAANVESIRAKYAECPAMENQRRPTRVEALSTFIYGRFIAAIKAVSSSRLENERSESKKKIFLVSQSVNIRSRLEPPVPDYAFGNYYRSAFVVPSEEILNDDFCYDLVKQMREEIGKIDKDYLKRLQESSKFLDSMKKTATQFSTGDLISCSFTSLCRMPIYEADFGWGKPDWISSPALIFKNLFVFLDNKDGDGIDVYIHLQQEHMNKFEADQEFLNYAKLPSN</sequence>
<dbReference type="Proteomes" id="UP001642487">
    <property type="component" value="Chromosome 3"/>
</dbReference>
<protein>
    <recommendedName>
        <fullName evidence="6">Vinorine synthase-like</fullName>
    </recommendedName>
</protein>
<keyword evidence="3" id="KW-0012">Acyltransferase</keyword>
<dbReference type="InterPro" id="IPR023213">
    <property type="entry name" value="CAT-like_dom_sf"/>
</dbReference>
<gene>
    <name evidence="4" type="ORF">CITCOLO1_LOCUS8359</name>
</gene>
<dbReference type="EMBL" id="OZ021737">
    <property type="protein sequence ID" value="CAK9316498.1"/>
    <property type="molecule type" value="Genomic_DNA"/>
</dbReference>
<keyword evidence="2" id="KW-0808">Transferase</keyword>
<evidence type="ECO:0000256" key="1">
    <source>
        <dbReference type="ARBA" id="ARBA00009861"/>
    </source>
</evidence>
<dbReference type="Gene3D" id="3.30.559.10">
    <property type="entry name" value="Chloramphenicol acetyltransferase-like domain"/>
    <property type="match status" value="2"/>
</dbReference>
<dbReference type="Pfam" id="PF02458">
    <property type="entry name" value="Transferase"/>
    <property type="match status" value="1"/>
</dbReference>
<reference evidence="4 5" key="1">
    <citation type="submission" date="2024-03" db="EMBL/GenBank/DDBJ databases">
        <authorList>
            <person name="Gkanogiannis A."/>
            <person name="Becerra Lopez-Lavalle L."/>
        </authorList>
    </citation>
    <scope>NUCLEOTIDE SEQUENCE [LARGE SCALE GENOMIC DNA]</scope>
</reference>
<accession>A0ABP0Y7R4</accession>
<evidence type="ECO:0000256" key="3">
    <source>
        <dbReference type="ARBA" id="ARBA00023315"/>
    </source>
</evidence>